<dbReference type="PANTHER" id="PTHR11461">
    <property type="entry name" value="SERINE PROTEASE INHIBITOR, SERPIN"/>
    <property type="match status" value="1"/>
</dbReference>
<feature type="signal peptide" evidence="5">
    <location>
        <begin position="1"/>
        <end position="26"/>
    </location>
</feature>
<keyword evidence="2" id="KW-0646">Protease inhibitor</keyword>
<comment type="similarity">
    <text evidence="1 4">Belongs to the serpin family.</text>
</comment>
<evidence type="ECO:0000313" key="7">
    <source>
        <dbReference type="EMBL" id="RZF34947.1"/>
    </source>
</evidence>
<evidence type="ECO:0000256" key="1">
    <source>
        <dbReference type="ARBA" id="ARBA00009500"/>
    </source>
</evidence>
<proteinExistence type="inferred from homology"/>
<dbReference type="InterPro" id="IPR000215">
    <property type="entry name" value="Serpin_fam"/>
</dbReference>
<dbReference type="GO" id="GO:0004867">
    <property type="term" value="F:serine-type endopeptidase inhibitor activity"/>
    <property type="evidence" value="ECO:0007669"/>
    <property type="project" value="UniProtKB-KW"/>
</dbReference>
<dbReference type="SUPFAM" id="SSF56574">
    <property type="entry name" value="Serpins"/>
    <property type="match status" value="1"/>
</dbReference>
<keyword evidence="5" id="KW-0732">Signal</keyword>
<dbReference type="PROSITE" id="PS00284">
    <property type="entry name" value="SERPIN"/>
    <property type="match status" value="1"/>
</dbReference>
<dbReference type="SMART" id="SM00093">
    <property type="entry name" value="SERPIN"/>
    <property type="match status" value="1"/>
</dbReference>
<comment type="caution">
    <text evidence="7">The sequence shown here is derived from an EMBL/GenBank/DDBJ whole genome shotgun (WGS) entry which is preliminary data.</text>
</comment>
<dbReference type="Pfam" id="PF00079">
    <property type="entry name" value="Serpin"/>
    <property type="match status" value="1"/>
</dbReference>
<dbReference type="InParanoid" id="A0A482WN37"/>
<dbReference type="SMR" id="A0A482WN37"/>
<accession>A0A482WN37</accession>
<dbReference type="GO" id="GO:0005615">
    <property type="term" value="C:extracellular space"/>
    <property type="evidence" value="ECO:0007669"/>
    <property type="project" value="InterPro"/>
</dbReference>
<dbReference type="STRING" id="195883.A0A482WN37"/>
<keyword evidence="8" id="KW-1185">Reference proteome</keyword>
<gene>
    <name evidence="7" type="ORF">LSTR_LSTR010039</name>
</gene>
<evidence type="ECO:0000256" key="4">
    <source>
        <dbReference type="RuleBase" id="RU000411"/>
    </source>
</evidence>
<evidence type="ECO:0000256" key="5">
    <source>
        <dbReference type="SAM" id="SignalP"/>
    </source>
</evidence>
<dbReference type="Gene3D" id="3.30.497.10">
    <property type="entry name" value="Antithrombin, subunit I, domain 2"/>
    <property type="match status" value="1"/>
</dbReference>
<evidence type="ECO:0000256" key="2">
    <source>
        <dbReference type="ARBA" id="ARBA00022690"/>
    </source>
</evidence>
<organism evidence="7 8">
    <name type="scientific">Laodelphax striatellus</name>
    <name type="common">Small brown planthopper</name>
    <name type="synonym">Delphax striatella</name>
    <dbReference type="NCBI Taxonomy" id="195883"/>
    <lineage>
        <taxon>Eukaryota</taxon>
        <taxon>Metazoa</taxon>
        <taxon>Ecdysozoa</taxon>
        <taxon>Arthropoda</taxon>
        <taxon>Hexapoda</taxon>
        <taxon>Insecta</taxon>
        <taxon>Pterygota</taxon>
        <taxon>Neoptera</taxon>
        <taxon>Paraneoptera</taxon>
        <taxon>Hemiptera</taxon>
        <taxon>Auchenorrhyncha</taxon>
        <taxon>Fulgoroidea</taxon>
        <taxon>Delphacidae</taxon>
        <taxon>Criomorphinae</taxon>
        <taxon>Laodelphax</taxon>
    </lineage>
</organism>
<feature type="domain" description="Serpin" evidence="6">
    <location>
        <begin position="41"/>
        <end position="407"/>
    </location>
</feature>
<dbReference type="Proteomes" id="UP000291343">
    <property type="component" value="Unassembled WGS sequence"/>
</dbReference>
<keyword evidence="3" id="KW-0722">Serine protease inhibitor</keyword>
<dbReference type="InterPro" id="IPR023795">
    <property type="entry name" value="Serpin_CS"/>
</dbReference>
<dbReference type="InterPro" id="IPR023796">
    <property type="entry name" value="Serpin_dom"/>
</dbReference>
<sequence>MFHNQCFVSVLVSIQVIIAIPDVVSQRQLKKIADPINQFAIEFQYALSKKNAGNTFCSPIGLQMALAMASVGAGDNTTSYDEIKTLLRFPNDTSEMLSDYSLLSDTLTSFNELKMAYRIYIDQKFTVKPEYLETTKKYFKSDAELVDFLNNADAAAAVINSWVEQQTNNKIKDLITEGALTSKTVMVLINAMHFNANWKYVFKKELTRKEKFYLDETKTVDVDMMHITNYYHFQNPENLKATVLELPYEGDEFSMIIVLPETRTGLADVQAQLTRKNYMDLMKIMRQLRNPDPVLVHVSLPKFKMDQTHDNLVDVLKELRVREIFSDNANFLEIDPNNAIKVSKIIQKVFVGVDEKGTEAADPTPSFAPELPSDFEFQVDHPFFCIIMKKISVKHSLILFFGEFTGN</sequence>
<dbReference type="InterPro" id="IPR036186">
    <property type="entry name" value="Serpin_sf"/>
</dbReference>
<reference evidence="7 8" key="1">
    <citation type="journal article" date="2017" name="Gigascience">
        <title>Genome sequence of the small brown planthopper, Laodelphax striatellus.</title>
        <authorList>
            <person name="Zhu J."/>
            <person name="Jiang F."/>
            <person name="Wang X."/>
            <person name="Yang P."/>
            <person name="Bao Y."/>
            <person name="Zhao W."/>
            <person name="Wang W."/>
            <person name="Lu H."/>
            <person name="Wang Q."/>
            <person name="Cui N."/>
            <person name="Li J."/>
            <person name="Chen X."/>
            <person name="Luo L."/>
            <person name="Yu J."/>
            <person name="Kang L."/>
            <person name="Cui F."/>
        </authorList>
    </citation>
    <scope>NUCLEOTIDE SEQUENCE [LARGE SCALE GENOMIC DNA]</scope>
    <source>
        <strain evidence="7">Lst14</strain>
    </source>
</reference>
<evidence type="ECO:0000313" key="8">
    <source>
        <dbReference type="Proteomes" id="UP000291343"/>
    </source>
</evidence>
<dbReference type="EMBL" id="QKKF02029951">
    <property type="protein sequence ID" value="RZF34947.1"/>
    <property type="molecule type" value="Genomic_DNA"/>
</dbReference>
<dbReference type="InterPro" id="IPR042185">
    <property type="entry name" value="Serpin_sf_2"/>
</dbReference>
<dbReference type="OrthoDB" id="671595at2759"/>
<dbReference type="Gene3D" id="2.30.39.10">
    <property type="entry name" value="Alpha-1-antitrypsin, domain 1"/>
    <property type="match status" value="1"/>
</dbReference>
<name>A0A482WN37_LAOST</name>
<dbReference type="CDD" id="cd19601">
    <property type="entry name" value="serpin42Da-like"/>
    <property type="match status" value="1"/>
</dbReference>
<protein>
    <recommendedName>
        <fullName evidence="6">Serpin domain-containing protein</fullName>
    </recommendedName>
</protein>
<dbReference type="AlphaFoldDB" id="A0A482WN37"/>
<dbReference type="InterPro" id="IPR042178">
    <property type="entry name" value="Serpin_sf_1"/>
</dbReference>
<dbReference type="FunCoup" id="A0A482WN37">
    <property type="interactions" value="17"/>
</dbReference>
<evidence type="ECO:0000259" key="6">
    <source>
        <dbReference type="SMART" id="SM00093"/>
    </source>
</evidence>
<feature type="chain" id="PRO_5019786308" description="Serpin domain-containing protein" evidence="5">
    <location>
        <begin position="27"/>
        <end position="407"/>
    </location>
</feature>
<dbReference type="PANTHER" id="PTHR11461:SF211">
    <property type="entry name" value="GH10112P-RELATED"/>
    <property type="match status" value="1"/>
</dbReference>
<evidence type="ECO:0000256" key="3">
    <source>
        <dbReference type="ARBA" id="ARBA00022900"/>
    </source>
</evidence>